<evidence type="ECO:0000313" key="17">
    <source>
        <dbReference type="Proteomes" id="UP001457282"/>
    </source>
</evidence>
<dbReference type="FunFam" id="3.40.50.1010:FF:000029">
    <property type="entry name" value="DNA repair protein UVH3"/>
    <property type="match status" value="1"/>
</dbReference>
<feature type="compositionally biased region" description="Polar residues" evidence="13">
    <location>
        <begin position="452"/>
        <end position="469"/>
    </location>
</feature>
<evidence type="ECO:0000256" key="2">
    <source>
        <dbReference type="ARBA" id="ARBA00004123"/>
    </source>
</evidence>
<name>A0AAW1WK00_RUBAR</name>
<dbReference type="SMART" id="SM00279">
    <property type="entry name" value="HhH2"/>
    <property type="match status" value="1"/>
</dbReference>
<comment type="similarity">
    <text evidence="3">Belongs to the XPG/RAD2 endonuclease family. XPG subfamily.</text>
</comment>
<evidence type="ECO:0000256" key="7">
    <source>
        <dbReference type="ARBA" id="ARBA00022759"/>
    </source>
</evidence>
<accession>A0AAW1WK00</accession>
<dbReference type="PROSITE" id="PS00842">
    <property type="entry name" value="XPG_2"/>
    <property type="match status" value="1"/>
</dbReference>
<keyword evidence="6" id="KW-0479">Metal-binding</keyword>
<keyword evidence="10" id="KW-0460">Magnesium</keyword>
<dbReference type="SMART" id="SM00485">
    <property type="entry name" value="XPGN"/>
    <property type="match status" value="1"/>
</dbReference>
<dbReference type="InterPro" id="IPR008918">
    <property type="entry name" value="HhH2"/>
</dbReference>
<keyword evidence="12" id="KW-0539">Nucleus</keyword>
<dbReference type="Gene3D" id="3.40.50.1010">
    <property type="entry name" value="5'-nuclease"/>
    <property type="match status" value="2"/>
</dbReference>
<keyword evidence="9" id="KW-0378">Hydrolase</keyword>
<evidence type="ECO:0000256" key="4">
    <source>
        <dbReference type="ARBA" id="ARBA00022679"/>
    </source>
</evidence>
<dbReference type="GO" id="GO:0003697">
    <property type="term" value="F:single-stranded DNA binding"/>
    <property type="evidence" value="ECO:0007669"/>
    <property type="project" value="InterPro"/>
</dbReference>
<dbReference type="Gene3D" id="1.10.150.20">
    <property type="entry name" value="5' to 3' exonuclease, C-terminal subdomain"/>
    <property type="match status" value="1"/>
</dbReference>
<gene>
    <name evidence="16" type="ORF">M0R45_033579</name>
</gene>
<dbReference type="GO" id="GO:0004520">
    <property type="term" value="F:DNA endonuclease activity"/>
    <property type="evidence" value="ECO:0007669"/>
    <property type="project" value="TreeGrafter"/>
</dbReference>
<evidence type="ECO:0000256" key="5">
    <source>
        <dbReference type="ARBA" id="ARBA00022722"/>
    </source>
</evidence>
<dbReference type="PRINTS" id="PR00066">
    <property type="entry name" value="XRODRMPGMNTG"/>
</dbReference>
<dbReference type="GO" id="GO:0016788">
    <property type="term" value="F:hydrolase activity, acting on ester bonds"/>
    <property type="evidence" value="ECO:0007669"/>
    <property type="project" value="InterPro"/>
</dbReference>
<feature type="region of interest" description="Disordered" evidence="13">
    <location>
        <begin position="536"/>
        <end position="586"/>
    </location>
</feature>
<dbReference type="InterPro" id="IPR006084">
    <property type="entry name" value="XPG/Rad2"/>
</dbReference>
<dbReference type="SUPFAM" id="SSF88723">
    <property type="entry name" value="PIN domain-like"/>
    <property type="match status" value="1"/>
</dbReference>
<dbReference type="FunFam" id="1.10.150.20:FF:000050">
    <property type="entry name" value="DNA repair protein UVH3"/>
    <property type="match status" value="1"/>
</dbReference>
<keyword evidence="7" id="KW-0255">Endonuclease</keyword>
<proteinExistence type="inferred from homology"/>
<dbReference type="Pfam" id="PF14377">
    <property type="entry name" value="UBM"/>
    <property type="match status" value="2"/>
</dbReference>
<evidence type="ECO:0000256" key="13">
    <source>
        <dbReference type="SAM" id="MobiDB-lite"/>
    </source>
</evidence>
<dbReference type="InterPro" id="IPR019974">
    <property type="entry name" value="XPG_CS"/>
</dbReference>
<dbReference type="SMART" id="SM00484">
    <property type="entry name" value="XPGI"/>
    <property type="match status" value="1"/>
</dbReference>
<comment type="cofactor">
    <cofactor evidence="1">
        <name>Mg(2+)</name>
        <dbReference type="ChEBI" id="CHEBI:18420"/>
    </cofactor>
</comment>
<dbReference type="PRINTS" id="PR00853">
    <property type="entry name" value="XPGRADSUPER"/>
</dbReference>
<keyword evidence="11" id="KW-0234">DNA repair</keyword>
<feature type="region of interest" description="Disordered" evidence="13">
    <location>
        <begin position="1286"/>
        <end position="1410"/>
    </location>
</feature>
<reference evidence="16 17" key="1">
    <citation type="journal article" date="2023" name="G3 (Bethesda)">
        <title>A chromosome-length genome assembly and annotation of blackberry (Rubus argutus, cv. 'Hillquist').</title>
        <authorList>
            <person name="Bruna T."/>
            <person name="Aryal R."/>
            <person name="Dudchenko O."/>
            <person name="Sargent D.J."/>
            <person name="Mead D."/>
            <person name="Buti M."/>
            <person name="Cavallini A."/>
            <person name="Hytonen T."/>
            <person name="Andres J."/>
            <person name="Pham M."/>
            <person name="Weisz D."/>
            <person name="Mascagni F."/>
            <person name="Usai G."/>
            <person name="Natali L."/>
            <person name="Bassil N."/>
            <person name="Fernandez G.E."/>
            <person name="Lomsadze A."/>
            <person name="Armour M."/>
            <person name="Olukolu B."/>
            <person name="Poorten T."/>
            <person name="Britton C."/>
            <person name="Davik J."/>
            <person name="Ashrafi H."/>
            <person name="Aiden E.L."/>
            <person name="Borodovsky M."/>
            <person name="Worthington M."/>
        </authorList>
    </citation>
    <scope>NUCLEOTIDE SEQUENCE [LARGE SCALE GENOMIC DNA]</scope>
    <source>
        <strain evidence="16">PI 553951</strain>
    </source>
</reference>
<dbReference type="Gene3D" id="6.10.250.1630">
    <property type="match status" value="1"/>
</dbReference>
<dbReference type="CDD" id="cd09868">
    <property type="entry name" value="PIN_XPG_RAD2"/>
    <property type="match status" value="2"/>
</dbReference>
<evidence type="ECO:0000313" key="16">
    <source>
        <dbReference type="EMBL" id="KAK9925250.1"/>
    </source>
</evidence>
<keyword evidence="4" id="KW-0808">Transferase</keyword>
<evidence type="ECO:0000256" key="12">
    <source>
        <dbReference type="ARBA" id="ARBA00023242"/>
    </source>
</evidence>
<dbReference type="CDD" id="cd09904">
    <property type="entry name" value="H3TH_XPG"/>
    <property type="match status" value="1"/>
</dbReference>
<feature type="compositionally biased region" description="Basic and acidic residues" evidence="13">
    <location>
        <begin position="435"/>
        <end position="451"/>
    </location>
</feature>
<dbReference type="InterPro" id="IPR036279">
    <property type="entry name" value="5-3_exonuclease_C_sf"/>
</dbReference>
<dbReference type="PANTHER" id="PTHR16171:SF7">
    <property type="entry name" value="DNA REPAIR PROTEIN RAD2"/>
    <property type="match status" value="1"/>
</dbReference>
<dbReference type="InterPro" id="IPR025527">
    <property type="entry name" value="HUWE1/Rev1_UBM"/>
</dbReference>
<comment type="subcellular location">
    <subcellularLocation>
        <location evidence="2">Nucleus</location>
    </subcellularLocation>
</comment>
<dbReference type="SUPFAM" id="SSF47807">
    <property type="entry name" value="5' to 3' exonuclease, C-terminal subdomain"/>
    <property type="match status" value="1"/>
</dbReference>
<evidence type="ECO:0000259" key="15">
    <source>
        <dbReference type="SMART" id="SM00485"/>
    </source>
</evidence>
<organism evidence="16 17">
    <name type="scientific">Rubus argutus</name>
    <name type="common">Southern blackberry</name>
    <dbReference type="NCBI Taxonomy" id="59490"/>
    <lineage>
        <taxon>Eukaryota</taxon>
        <taxon>Viridiplantae</taxon>
        <taxon>Streptophyta</taxon>
        <taxon>Embryophyta</taxon>
        <taxon>Tracheophyta</taxon>
        <taxon>Spermatophyta</taxon>
        <taxon>Magnoliopsida</taxon>
        <taxon>eudicotyledons</taxon>
        <taxon>Gunneridae</taxon>
        <taxon>Pentapetalae</taxon>
        <taxon>rosids</taxon>
        <taxon>fabids</taxon>
        <taxon>Rosales</taxon>
        <taxon>Rosaceae</taxon>
        <taxon>Rosoideae</taxon>
        <taxon>Rosoideae incertae sedis</taxon>
        <taxon>Rubus</taxon>
    </lineage>
</organism>
<dbReference type="Proteomes" id="UP001457282">
    <property type="component" value="Unassembled WGS sequence"/>
</dbReference>
<protein>
    <recommendedName>
        <fullName evidence="18">DNA repair protein UVH3</fullName>
    </recommendedName>
</protein>
<dbReference type="InterPro" id="IPR029060">
    <property type="entry name" value="PIN-like_dom_sf"/>
</dbReference>
<keyword evidence="5" id="KW-0540">Nuclease</keyword>
<feature type="compositionally biased region" description="Basic and acidic residues" evidence="13">
    <location>
        <begin position="548"/>
        <end position="557"/>
    </location>
</feature>
<sequence>MGVHGLWELLAPVGRRVSVETLAGRRLAIDASIWMVQFMKAMRDDKGEMVRNAHILGFFRRICKLLYLRTKPVFVFDGGTPALKRRTVIARRRQRENAQSKLRKTAEKLLLNHLKAMKLKDLAEDIKHQRQNQKNDTKGKEVSDQAGILGNNTLEKNDLALKRCNQEKLDEMLAASIVAEEEGGLTNNSPNTSAAVPCEEDDKEEDEELILPEMHGEVDPVVLAALPPSMQLGLLLQKNKQENVAKGKKIMSDPTEVVGINSEKYDAVLRSVDQEKLDKMIAASIAAETDACVTNNASTSTASILVEEDVNKDEDDEDEEVILPAMHGEVDPAVLAALPPSMQLDLLVQMRERLMAENRQKYQKVKKDPGKFSELQIQSYLKTVAFRREIDHVQKAASGRGFSGVQTSRIASESHREFIFSSSFTGDKQVLTAARADRSGDKEQAPKEHSSNFKNSLPSTDTVAGSSPGESPRDFDDNIETYLDERGHVRVSRVRAMGIRMTRDLQRNLDLMKEMEREKTNANKITDSGNWLTRNNIGILRRSPSNETLKETSRGDNGDSDNIGVSKSHPGQNKVGESSFGDNDLNERNNLFMSKLGTPIEISIEDNGDGKPFDAEDDLFARLAAGNPVTFSSANETLRKQFSGSDSDCDWEEGALEGKHSSFHVDSEINIKSPDMEANNSDDSEVEWEEGFSGITENTSSYPSEFRKTTSKGFNEEDADLQEAIKRSLEDIGDVKCSHASLDDEKLKTIGEEVHKASGYIDRKTKMVDPVLLGKISTQRNGSVVDGVAKPNSVEYLGSSSEQVMQDASESANFHGKMQSAVSVTPSGTKEAHVITEQTLVTLNEGGGLSTIPNACEKINALNSDALSGDATDWVNDQKIDIETQSSCHLVEMANSSSLVDSLPNKLTDEFDADGKWVKEKSHDNCFQDSDHNWDKSPVKGIDIADIKFTEANLEEEMLILDQECMNLGDEQRRLERNVESVSSEMFTECQELLQMFGIPYIIAPMEAEAQCAYLELANLVDGVVTDDSDVFLFGARSVYKNIFDDRKYVETYFMKDVESELGLTREKLIRMALLLGSDYTEGVSGIGIVNAIEVVNAFPEEDGLHKFRNWIESPDPTILGKLDAESGSSARKRGSKFGKNDINTKIHIDEVSAFEKSNCQGQEHVQSDDLTAGVKQIFMDKHRKVSKNWHIPLSFPSEAVTSAYTCPQVDKSTEPFTWGKPDHFVLRKLCWEKFGWGSQKSDELLVPVLKEYSKHETQLRLEAFYTFNERFAKIRSKRINKAVKGITGNQPSELMNDAAQEGSNSRKKRSRSTDQAGVDNSDKLSVGTEKSILRNESNSKRKSTRKQSRKRQTAGEPAEGGQTNRKSDANRRGRGRGTSRVLGRGKRKKDSSSAESQNSSNAGEEDDNELVVHMATFEGSGEVRRSGRLQRPVNYRDNDLDIDDLDHTDIRISEVEAGKQVLFKADHICDEVSGLSKKKQKNVGELSLKEGQCKDYLEVGGGFCPSEDETSELGLSNVDQYFQADVSDDNIKMAGRFSRAENESGANRDGVDDQATGTTVSGNGDLSDFSGFIDEADLGHISVQSNLPTKRPLVGLPGSERTSAYDSEQSLNHHIFTSIVPSTSNVSLQENTVNSSGKPSVGALSAMPFLRKKRRKS</sequence>
<dbReference type="EMBL" id="JBEDUW010000006">
    <property type="protein sequence ID" value="KAK9925250.1"/>
    <property type="molecule type" value="Genomic_DNA"/>
</dbReference>
<feature type="region of interest" description="Disordered" evidence="13">
    <location>
        <begin position="1539"/>
        <end position="1564"/>
    </location>
</feature>
<dbReference type="GO" id="GO:0046872">
    <property type="term" value="F:metal ion binding"/>
    <property type="evidence" value="ECO:0007669"/>
    <property type="project" value="UniProtKB-KW"/>
</dbReference>
<feature type="region of interest" description="Disordered" evidence="13">
    <location>
        <begin position="433"/>
        <end position="477"/>
    </location>
</feature>
<evidence type="ECO:0000256" key="11">
    <source>
        <dbReference type="ARBA" id="ARBA00023204"/>
    </source>
</evidence>
<dbReference type="Pfam" id="PF00752">
    <property type="entry name" value="XPG_N"/>
    <property type="match status" value="1"/>
</dbReference>
<feature type="compositionally biased region" description="Low complexity" evidence="13">
    <location>
        <begin position="1394"/>
        <end position="1403"/>
    </location>
</feature>
<feature type="compositionally biased region" description="Basic residues" evidence="13">
    <location>
        <begin position="1341"/>
        <end position="1353"/>
    </location>
</feature>
<dbReference type="InterPro" id="IPR001044">
    <property type="entry name" value="XPG/Rad2_eukaryotes"/>
</dbReference>
<feature type="compositionally biased region" description="Basic residues" evidence="13">
    <location>
        <begin position="1373"/>
        <end position="1390"/>
    </location>
</feature>
<evidence type="ECO:0000256" key="9">
    <source>
        <dbReference type="ARBA" id="ARBA00022801"/>
    </source>
</evidence>
<dbReference type="InterPro" id="IPR006085">
    <property type="entry name" value="XPG_DNA_repair_N"/>
</dbReference>
<dbReference type="InterPro" id="IPR006086">
    <property type="entry name" value="XPG-I_dom"/>
</dbReference>
<dbReference type="Pfam" id="PF00867">
    <property type="entry name" value="XPG_I"/>
    <property type="match status" value="1"/>
</dbReference>
<keyword evidence="8" id="KW-0227">DNA damage</keyword>
<dbReference type="PROSITE" id="PS00841">
    <property type="entry name" value="XPG_1"/>
    <property type="match status" value="1"/>
</dbReference>
<evidence type="ECO:0000256" key="1">
    <source>
        <dbReference type="ARBA" id="ARBA00001946"/>
    </source>
</evidence>
<dbReference type="FunFam" id="3.40.50.1010:FF:000031">
    <property type="entry name" value="DNA repair protein UVH3"/>
    <property type="match status" value="1"/>
</dbReference>
<evidence type="ECO:0000256" key="3">
    <source>
        <dbReference type="ARBA" id="ARBA00005283"/>
    </source>
</evidence>
<evidence type="ECO:0000256" key="8">
    <source>
        <dbReference type="ARBA" id="ARBA00022763"/>
    </source>
</evidence>
<feature type="domain" description="XPG N-terminal" evidence="15">
    <location>
        <begin position="1"/>
        <end position="98"/>
    </location>
</feature>
<comment type="caution">
    <text evidence="16">The sequence shown here is derived from an EMBL/GenBank/DDBJ whole genome shotgun (WGS) entry which is preliminary data.</text>
</comment>
<dbReference type="PANTHER" id="PTHR16171">
    <property type="entry name" value="DNA REPAIR PROTEIN COMPLEMENTING XP-G CELLS-RELATED"/>
    <property type="match status" value="1"/>
</dbReference>
<feature type="domain" description="XPG-I" evidence="14">
    <location>
        <begin position="995"/>
        <end position="1064"/>
    </location>
</feature>
<evidence type="ECO:0008006" key="18">
    <source>
        <dbReference type="Google" id="ProtNLM"/>
    </source>
</evidence>
<keyword evidence="17" id="KW-1185">Reference proteome</keyword>
<evidence type="ECO:0000256" key="6">
    <source>
        <dbReference type="ARBA" id="ARBA00022723"/>
    </source>
</evidence>
<evidence type="ECO:0000256" key="10">
    <source>
        <dbReference type="ARBA" id="ARBA00022842"/>
    </source>
</evidence>
<dbReference type="GO" id="GO:0016740">
    <property type="term" value="F:transferase activity"/>
    <property type="evidence" value="ECO:0007669"/>
    <property type="project" value="UniProtKB-KW"/>
</dbReference>
<evidence type="ECO:0000259" key="14">
    <source>
        <dbReference type="SMART" id="SM00484"/>
    </source>
</evidence>
<dbReference type="GO" id="GO:0005634">
    <property type="term" value="C:nucleus"/>
    <property type="evidence" value="ECO:0007669"/>
    <property type="project" value="UniProtKB-SubCell"/>
</dbReference>
<dbReference type="GO" id="GO:0006289">
    <property type="term" value="P:nucleotide-excision repair"/>
    <property type="evidence" value="ECO:0007669"/>
    <property type="project" value="InterPro"/>
</dbReference>